<name>A0A2G9TZP0_TELCI</name>
<dbReference type="GO" id="GO:0005737">
    <property type="term" value="C:cytoplasm"/>
    <property type="evidence" value="ECO:0007669"/>
    <property type="project" value="InterPro"/>
</dbReference>
<dbReference type="SUPFAM" id="SSF47060">
    <property type="entry name" value="S15/NS1 RNA-binding domain"/>
    <property type="match status" value="1"/>
</dbReference>
<keyword evidence="4" id="KW-0067">ATP-binding</keyword>
<evidence type="ECO:0000256" key="4">
    <source>
        <dbReference type="ARBA" id="ARBA00022840"/>
    </source>
</evidence>
<feature type="region of interest" description="Disordered" evidence="7">
    <location>
        <begin position="53"/>
        <end position="87"/>
    </location>
</feature>
<keyword evidence="10" id="KW-1185">Reference proteome</keyword>
<evidence type="ECO:0000256" key="1">
    <source>
        <dbReference type="ARBA" id="ARBA00012831"/>
    </source>
</evidence>
<gene>
    <name evidence="9" type="ORF">TELCIR_15730</name>
</gene>
<dbReference type="InterPro" id="IPR017449">
    <property type="entry name" value="Pro-tRNA_synth_II"/>
</dbReference>
<dbReference type="Pfam" id="PF09180">
    <property type="entry name" value="ProRS-C_1"/>
    <property type="match status" value="1"/>
</dbReference>
<dbReference type="HAMAP" id="MF_01571">
    <property type="entry name" value="Pro_tRNA_synth_type3"/>
    <property type="match status" value="1"/>
</dbReference>
<dbReference type="Gene3D" id="1.10.287.10">
    <property type="entry name" value="S15/NS1, RNA-binding"/>
    <property type="match status" value="1"/>
</dbReference>
<evidence type="ECO:0000259" key="8">
    <source>
        <dbReference type="PROSITE" id="PS51185"/>
    </source>
</evidence>
<dbReference type="InterPro" id="IPR004154">
    <property type="entry name" value="Anticodon-bd"/>
</dbReference>
<dbReference type="GO" id="GO:0017101">
    <property type="term" value="C:aminoacyl-tRNA synthetase multienzyme complex"/>
    <property type="evidence" value="ECO:0007669"/>
    <property type="project" value="TreeGrafter"/>
</dbReference>
<dbReference type="GO" id="GO:0006433">
    <property type="term" value="P:prolyl-tRNA aminoacylation"/>
    <property type="evidence" value="ECO:0007669"/>
    <property type="project" value="InterPro"/>
</dbReference>
<dbReference type="Gene3D" id="3.30.930.10">
    <property type="entry name" value="Bira Bifunctional Protein, Domain 2"/>
    <property type="match status" value="2"/>
</dbReference>
<dbReference type="InterPro" id="IPR033721">
    <property type="entry name" value="ProRS_core_arch_euk"/>
</dbReference>
<dbReference type="CDD" id="cd00862">
    <property type="entry name" value="ProRS_anticodon_zinc"/>
    <property type="match status" value="1"/>
</dbReference>
<dbReference type="Gene3D" id="3.30.110.30">
    <property type="entry name" value="C-terminal domain of ProRS"/>
    <property type="match status" value="1"/>
</dbReference>
<evidence type="ECO:0000256" key="2">
    <source>
        <dbReference type="ARBA" id="ARBA00022598"/>
    </source>
</evidence>
<dbReference type="InterPro" id="IPR000738">
    <property type="entry name" value="WHEP-TRS_dom"/>
</dbReference>
<dbReference type="PROSITE" id="PS51185">
    <property type="entry name" value="WHEP_TRS_2"/>
    <property type="match status" value="1"/>
</dbReference>
<evidence type="ECO:0000313" key="9">
    <source>
        <dbReference type="EMBL" id="PIO62700.1"/>
    </source>
</evidence>
<dbReference type="InterPro" id="IPR045864">
    <property type="entry name" value="aa-tRNA-synth_II/BPL/LPL"/>
</dbReference>
<dbReference type="PANTHER" id="PTHR43382">
    <property type="entry name" value="PROLYL-TRNA SYNTHETASE"/>
    <property type="match status" value="1"/>
</dbReference>
<dbReference type="InterPro" id="IPR016061">
    <property type="entry name" value="Pro-tRNA_ligase_II_C"/>
</dbReference>
<dbReference type="NCBIfam" id="TIGR00408">
    <property type="entry name" value="proS_fam_I"/>
    <property type="match status" value="1"/>
</dbReference>
<dbReference type="PANTHER" id="PTHR43382:SF2">
    <property type="entry name" value="BIFUNCTIONAL GLUTAMATE_PROLINE--TRNA LIGASE"/>
    <property type="match status" value="1"/>
</dbReference>
<dbReference type="GO" id="GO:0005524">
    <property type="term" value="F:ATP binding"/>
    <property type="evidence" value="ECO:0007669"/>
    <property type="project" value="UniProtKB-KW"/>
</dbReference>
<dbReference type="InterPro" id="IPR009068">
    <property type="entry name" value="uS15_NS1_RNA-bd_sf"/>
</dbReference>
<dbReference type="OrthoDB" id="1350766at2759"/>
<dbReference type="Pfam" id="PF00458">
    <property type="entry name" value="WHEP-TRS"/>
    <property type="match status" value="1"/>
</dbReference>
<keyword evidence="3" id="KW-0547">Nucleotide-binding</keyword>
<dbReference type="CDD" id="cd00778">
    <property type="entry name" value="ProRS_core_arch_euk"/>
    <property type="match status" value="1"/>
</dbReference>
<evidence type="ECO:0000256" key="5">
    <source>
        <dbReference type="ARBA" id="ARBA00022917"/>
    </source>
</evidence>
<dbReference type="InterPro" id="IPR036621">
    <property type="entry name" value="Anticodon-bd_dom_sf"/>
</dbReference>
<keyword evidence="6" id="KW-0030">Aminoacyl-tRNA synthetase</keyword>
<proteinExistence type="inferred from homology"/>
<evidence type="ECO:0000256" key="7">
    <source>
        <dbReference type="SAM" id="MobiDB-lite"/>
    </source>
</evidence>
<evidence type="ECO:0000313" key="10">
    <source>
        <dbReference type="Proteomes" id="UP000230423"/>
    </source>
</evidence>
<feature type="compositionally biased region" description="Basic and acidic residues" evidence="7">
    <location>
        <begin position="65"/>
        <end position="85"/>
    </location>
</feature>
<dbReference type="Proteomes" id="UP000230423">
    <property type="component" value="Unassembled WGS sequence"/>
</dbReference>
<dbReference type="InterPro" id="IPR004499">
    <property type="entry name" value="Pro-tRNA-ligase_IIa_arc-type"/>
</dbReference>
<evidence type="ECO:0000256" key="3">
    <source>
        <dbReference type="ARBA" id="ARBA00022741"/>
    </source>
</evidence>
<dbReference type="SUPFAM" id="SSF52954">
    <property type="entry name" value="Class II aaRS ABD-related"/>
    <property type="match status" value="1"/>
</dbReference>
<dbReference type="SMART" id="SM00991">
    <property type="entry name" value="WHEP-TRS"/>
    <property type="match status" value="1"/>
</dbReference>
<sequence>MAKELEIEEQIVAQGDLVRQLKGDASASEDMRKEAIEKLLRLKLTYKEITGKDYAAPGGRKQKDKKPAPEKKQEKKQDVKPDGKKQTKLGIEVSKDENYSEWYSQVITKAEMIEYYDVSGCYVLRPWSYAIWESIQAWFDGGIKKLGVKNCYFPMFVSNAALEREKTHIADFAPEVAWVTRAGSSELAEPIAIRPTSETVMYPSYKKWVQSHRDLPIKLNQWCNVVVSHTAFANPDDAIQEVFQILDLYAGVYTDLLAIPVVKGRKSEKEKFAGGDFTTTVEAYVPCNGRGIQGATSHHLGQNFSKMFDISFEDPTTGGKMYAWQNSWGLSTRTIGAMVMIHADDSGLVLPPRVASIQAIVLPVGITAQTTDEQRKQLIDTADQLAKTLVNADVRAEADLRDNYSPGWKFNHWELKGVPIRLEVGPKDMAANQVTAVLRYNGKKLAIKQNELVNEIKRLLEMIHVEMYNKVLAARDAHMKTCYDFEEFKQLLDEKFILLSPFCGEIACEDEIKKASTREDADAGAAQMGAKTLCIPLEQIYRCILEFSDLLTYWWLACDIDFLKSVDEHELLIEKIYERTVADTEGVEQEDTGDAVVEHICSNSWAPGVQELAVELFLFFEIIGAFLV</sequence>
<dbReference type="GO" id="GO:0004827">
    <property type="term" value="F:proline-tRNA ligase activity"/>
    <property type="evidence" value="ECO:0007669"/>
    <property type="project" value="UniProtKB-EC"/>
</dbReference>
<feature type="domain" description="WHEP-TRS" evidence="8">
    <location>
        <begin position="3"/>
        <end position="60"/>
    </location>
</feature>
<dbReference type="SMART" id="SM00946">
    <property type="entry name" value="ProRS-C_1"/>
    <property type="match status" value="1"/>
</dbReference>
<reference evidence="9 10" key="1">
    <citation type="submission" date="2015-09" db="EMBL/GenBank/DDBJ databases">
        <title>Draft genome of the parasitic nematode Teladorsagia circumcincta isolate WARC Sus (inbred).</title>
        <authorList>
            <person name="Mitreva M."/>
        </authorList>
    </citation>
    <scope>NUCLEOTIDE SEQUENCE [LARGE SCALE GENOMIC DNA]</scope>
    <source>
        <strain evidence="9 10">S</strain>
    </source>
</reference>
<dbReference type="Pfam" id="PF03129">
    <property type="entry name" value="HGTP_anticodon"/>
    <property type="match status" value="1"/>
</dbReference>
<keyword evidence="5" id="KW-0648">Protein biosynthesis</keyword>
<protein>
    <recommendedName>
        <fullName evidence="1">proline--tRNA ligase</fullName>
        <ecNumber evidence="1">6.1.1.15</ecNumber>
    </recommendedName>
</protein>
<accession>A0A2G9TZP0</accession>
<dbReference type="AlphaFoldDB" id="A0A2G9TZP0"/>
<dbReference type="EMBL" id="KZ351772">
    <property type="protein sequence ID" value="PIO62700.1"/>
    <property type="molecule type" value="Genomic_DNA"/>
</dbReference>
<dbReference type="SUPFAM" id="SSF55681">
    <property type="entry name" value="Class II aaRS and biotin synthetases"/>
    <property type="match status" value="1"/>
</dbReference>
<dbReference type="EC" id="6.1.1.15" evidence="1"/>
<organism evidence="9 10">
    <name type="scientific">Teladorsagia circumcincta</name>
    <name type="common">Brown stomach worm</name>
    <name type="synonym">Ostertagia circumcincta</name>
    <dbReference type="NCBI Taxonomy" id="45464"/>
    <lineage>
        <taxon>Eukaryota</taxon>
        <taxon>Metazoa</taxon>
        <taxon>Ecdysozoa</taxon>
        <taxon>Nematoda</taxon>
        <taxon>Chromadorea</taxon>
        <taxon>Rhabditida</taxon>
        <taxon>Rhabditina</taxon>
        <taxon>Rhabditomorpha</taxon>
        <taxon>Strongyloidea</taxon>
        <taxon>Trichostrongylidae</taxon>
        <taxon>Teladorsagia</taxon>
    </lineage>
</organism>
<dbReference type="FunFam" id="3.40.50.800:FF:000005">
    <property type="entry name" value="bifunctional glutamate/proline--tRNA ligase"/>
    <property type="match status" value="1"/>
</dbReference>
<evidence type="ECO:0000256" key="6">
    <source>
        <dbReference type="ARBA" id="ARBA00023146"/>
    </source>
</evidence>
<keyword evidence="2 9" id="KW-0436">Ligase</keyword>
<dbReference type="Gene3D" id="3.40.50.800">
    <property type="entry name" value="Anticodon-binding domain"/>
    <property type="match status" value="1"/>
</dbReference>
<dbReference type="SUPFAM" id="SSF64586">
    <property type="entry name" value="C-terminal domain of ProRS"/>
    <property type="match status" value="1"/>
</dbReference>